<evidence type="ECO:0000256" key="1">
    <source>
        <dbReference type="ARBA" id="ARBA00022603"/>
    </source>
</evidence>
<dbReference type="GO" id="GO:0032259">
    <property type="term" value="P:methylation"/>
    <property type="evidence" value="ECO:0007669"/>
    <property type="project" value="UniProtKB-KW"/>
</dbReference>
<name>E4PRP6_MARAH</name>
<evidence type="ECO:0000256" key="2">
    <source>
        <dbReference type="ARBA" id="ARBA00022679"/>
    </source>
</evidence>
<dbReference type="EMBL" id="CP001978">
    <property type="protein sequence ID" value="ADP99143.1"/>
    <property type="molecule type" value="Genomic_DNA"/>
</dbReference>
<sequence length="270" mass="29184">MSGLLAISAVNQLSDGGGSIAEMGFFCLSPPVSRTGHGYNDAFRKIEVGYPMSVDSLNQHLRKTLSRGRVAVSRPAGCERIALYLFDPRVLEGPLSHEEAQAVVAEPAYWSFCWASGQVLANWILDNPHWVEGKRVLDFGSGSGIVAVAAAMAGAKEAIACDIDPAALDAANANAALNGVSVGLCPDWAARPDEIDVVTAADVLYDPENRPLLGVLREAAPRVLLADSRMKVLGDDAYRKQTTLEARTWPDLNEFEEFNRVRIYLAENNQ</sequence>
<dbReference type="InterPro" id="IPR050078">
    <property type="entry name" value="Ribosomal_L11_MeTrfase_PrmA"/>
</dbReference>
<keyword evidence="1 3" id="KW-0489">Methyltransferase</keyword>
<dbReference type="HOGENOM" id="CLU_074455_0_0_6"/>
<dbReference type="GO" id="GO:0016279">
    <property type="term" value="F:protein-lysine N-methyltransferase activity"/>
    <property type="evidence" value="ECO:0007669"/>
    <property type="project" value="TreeGrafter"/>
</dbReference>
<dbReference type="KEGG" id="mad:HP15_3379"/>
<proteinExistence type="predicted"/>
<reference evidence="4" key="2">
    <citation type="submission" date="2010-02" db="EMBL/GenBank/DDBJ databases">
        <title>Complete genome sequence of Marinobacter adhaerens type strain (HP15).</title>
        <authorList>
            <person name="Gaerdes A.A.M."/>
            <person name="Kaeppel E."/>
            <person name="Shezad A."/>
            <person name="Seebah S."/>
            <person name="Teeling H."/>
            <person name="Yarza P."/>
            <person name="Gloeckner F.O."/>
            <person name="Ullrich M.S."/>
        </authorList>
    </citation>
    <scope>NUCLEOTIDE SEQUENCE [LARGE SCALE GENOMIC DNA]</scope>
    <source>
        <strain evidence="4">DSM 23420 / HP15</strain>
    </source>
</reference>
<reference evidence="3 4" key="1">
    <citation type="journal article" date="2010" name="Stand. Genomic Sci.">
        <title>Complete genome sequence of Marinobacter adhaerens type strain (HP15), a diatom-interacting marine microorganism.</title>
        <authorList>
            <person name="Gardes A."/>
            <person name="Kaeppel E."/>
            <person name="Shehzad A."/>
            <person name="Seebah S."/>
            <person name="Teeling H."/>
            <person name="Yarza P."/>
            <person name="Glockner F.O."/>
            <person name="Grossart H.P."/>
            <person name="Ullrich M.S."/>
        </authorList>
    </citation>
    <scope>NUCLEOTIDE SEQUENCE [LARGE SCALE GENOMIC DNA]</scope>
    <source>
        <strain evidence="4">DSM 23420 / HP15</strain>
    </source>
</reference>
<dbReference type="SUPFAM" id="SSF53335">
    <property type="entry name" value="S-adenosyl-L-methionine-dependent methyltransferases"/>
    <property type="match status" value="1"/>
</dbReference>
<evidence type="ECO:0000313" key="4">
    <source>
        <dbReference type="Proteomes" id="UP000007077"/>
    </source>
</evidence>
<dbReference type="Pfam" id="PF06325">
    <property type="entry name" value="PrmA"/>
    <property type="match status" value="1"/>
</dbReference>
<dbReference type="Proteomes" id="UP000007077">
    <property type="component" value="Chromosome"/>
</dbReference>
<dbReference type="PATRIC" id="fig|225937.3.peg.3405"/>
<dbReference type="InterPro" id="IPR029063">
    <property type="entry name" value="SAM-dependent_MTases_sf"/>
</dbReference>
<evidence type="ECO:0000313" key="3">
    <source>
        <dbReference type="EMBL" id="ADP99143.1"/>
    </source>
</evidence>
<dbReference type="EC" id="2.1.1.-" evidence="3"/>
<dbReference type="eggNOG" id="COG3897">
    <property type="taxonomic scope" value="Bacteria"/>
</dbReference>
<dbReference type="AlphaFoldDB" id="E4PRP6"/>
<keyword evidence="2 3" id="KW-0808">Transferase</keyword>
<organism evidence="3 4">
    <name type="scientific">Marinobacter adhaerens (strain DSM 23420 / HP15)</name>
    <dbReference type="NCBI Taxonomy" id="225937"/>
    <lineage>
        <taxon>Bacteria</taxon>
        <taxon>Pseudomonadati</taxon>
        <taxon>Pseudomonadota</taxon>
        <taxon>Gammaproteobacteria</taxon>
        <taxon>Pseudomonadales</taxon>
        <taxon>Marinobacteraceae</taxon>
        <taxon>Marinobacter</taxon>
    </lineage>
</organism>
<accession>E4PRP6</accession>
<dbReference type="PANTHER" id="PTHR43648">
    <property type="entry name" value="ELECTRON TRANSFER FLAVOPROTEIN BETA SUBUNIT LYSINE METHYLTRANSFERASE"/>
    <property type="match status" value="1"/>
</dbReference>
<dbReference type="Gene3D" id="3.40.50.150">
    <property type="entry name" value="Vaccinia Virus protein VP39"/>
    <property type="match status" value="1"/>
</dbReference>
<dbReference type="PANTHER" id="PTHR43648:SF1">
    <property type="entry name" value="ELECTRON TRANSFER FLAVOPROTEIN BETA SUBUNIT LYSINE METHYLTRANSFERASE"/>
    <property type="match status" value="1"/>
</dbReference>
<protein>
    <submittedName>
        <fullName evidence="3">Protein containing Methyltransferase type 11 domain</fullName>
        <ecNumber evidence="3">2.1.1.-</ecNumber>
    </submittedName>
</protein>
<gene>
    <name evidence="3" type="ordered locus">HP15_3379</name>
</gene>
<dbReference type="STRING" id="225937.HP15_3379"/>